<dbReference type="AlphaFoldDB" id="A0A402ABH5"/>
<dbReference type="Proteomes" id="UP000287188">
    <property type="component" value="Unassembled WGS sequence"/>
</dbReference>
<keyword evidence="2" id="KW-1185">Reference proteome</keyword>
<accession>A0A402ABH5</accession>
<comment type="caution">
    <text evidence="1">The sequence shown here is derived from an EMBL/GenBank/DDBJ whole genome shotgun (WGS) entry which is preliminary data.</text>
</comment>
<dbReference type="SUPFAM" id="SSF52768">
    <property type="entry name" value="Arginase/deacetylase"/>
    <property type="match status" value="1"/>
</dbReference>
<dbReference type="InterPro" id="IPR023696">
    <property type="entry name" value="Ureohydrolase_dom_sf"/>
</dbReference>
<evidence type="ECO:0008006" key="3">
    <source>
        <dbReference type="Google" id="ProtNLM"/>
    </source>
</evidence>
<dbReference type="InterPro" id="IPR037138">
    <property type="entry name" value="His_deacetylse_dom_sf"/>
</dbReference>
<name>A0A402ABH5_9CHLR</name>
<evidence type="ECO:0000313" key="2">
    <source>
        <dbReference type="Proteomes" id="UP000287188"/>
    </source>
</evidence>
<organism evidence="1 2">
    <name type="scientific">Dictyobacter kobayashii</name>
    <dbReference type="NCBI Taxonomy" id="2014872"/>
    <lineage>
        <taxon>Bacteria</taxon>
        <taxon>Bacillati</taxon>
        <taxon>Chloroflexota</taxon>
        <taxon>Ktedonobacteria</taxon>
        <taxon>Ktedonobacterales</taxon>
        <taxon>Dictyobacteraceae</taxon>
        <taxon>Dictyobacter</taxon>
    </lineage>
</organism>
<reference evidence="2" key="1">
    <citation type="submission" date="2018-12" db="EMBL/GenBank/DDBJ databases">
        <title>Tengunoibacter tsumagoiensis gen. nov., sp. nov., Dictyobacter kobayashii sp. nov., D. alpinus sp. nov., and D. joshuensis sp. nov. and description of Dictyobacteraceae fam. nov. within the order Ktedonobacterales isolated from Tengu-no-mugimeshi.</title>
        <authorList>
            <person name="Wang C.M."/>
            <person name="Zheng Y."/>
            <person name="Sakai Y."/>
            <person name="Toyoda A."/>
            <person name="Minakuchi Y."/>
            <person name="Abe K."/>
            <person name="Yokota A."/>
            <person name="Yabe S."/>
        </authorList>
    </citation>
    <scope>NUCLEOTIDE SEQUENCE [LARGE SCALE GENOMIC DNA]</scope>
    <source>
        <strain evidence="2">Uno11</strain>
    </source>
</reference>
<proteinExistence type="predicted"/>
<protein>
    <recommendedName>
        <fullName evidence="3">Histone deacetylase domain-containing protein</fullName>
    </recommendedName>
</protein>
<evidence type="ECO:0000313" key="1">
    <source>
        <dbReference type="EMBL" id="GCE16442.1"/>
    </source>
</evidence>
<dbReference type="Gene3D" id="3.40.800.20">
    <property type="entry name" value="Histone deacetylase domain"/>
    <property type="match status" value="1"/>
</dbReference>
<dbReference type="EMBL" id="BIFS01000001">
    <property type="protein sequence ID" value="GCE16442.1"/>
    <property type="molecule type" value="Genomic_DNA"/>
</dbReference>
<sequence length="92" mass="10461">MDGYRELTALMVELADKVCEGRLVILQEGGYSISYAPYCSVAIAEALLGTNVGIVDLYDNAPELRRSQTIFSHDTQQALREAHTHYQRWWQL</sequence>
<gene>
    <name evidence="1" type="ORF">KDK_02420</name>
</gene>